<evidence type="ECO:0000256" key="3">
    <source>
        <dbReference type="SAM" id="SignalP"/>
    </source>
</evidence>
<sequence length="152" mass="16536">MTRFFQISRKAIISTIAGAVALTSVAATPARAGNDELARALIGIGALAIIGTAIANESKANNNNHHHNGGWQPKPQPRPRPAKTVPQFCEVRTWVNGYRAVGYAAACTKNNASRPQALPENCRQRTDVPRGQRGVKFIYRKACMKRKGWTTA</sequence>
<name>A0A285HXT3_9RHOB</name>
<keyword evidence="2" id="KW-0812">Transmembrane</keyword>
<dbReference type="Proteomes" id="UP000231702">
    <property type="component" value="Unassembled WGS sequence"/>
</dbReference>
<evidence type="ECO:0000313" key="4">
    <source>
        <dbReference type="EMBL" id="PJE30400.1"/>
    </source>
</evidence>
<feature type="transmembrane region" description="Helical" evidence="2">
    <location>
        <begin position="37"/>
        <end position="55"/>
    </location>
</feature>
<feature type="region of interest" description="Disordered" evidence="1">
    <location>
        <begin position="60"/>
        <end position="83"/>
    </location>
</feature>
<feature type="chain" id="PRO_5013103357" evidence="3">
    <location>
        <begin position="33"/>
        <end position="152"/>
    </location>
</feature>
<dbReference type="EMBL" id="OBEA01000001">
    <property type="protein sequence ID" value="SNY40453.1"/>
    <property type="molecule type" value="Genomic_DNA"/>
</dbReference>
<evidence type="ECO:0000313" key="7">
    <source>
        <dbReference type="Proteomes" id="UP000231702"/>
    </source>
</evidence>
<dbReference type="EMBL" id="PGTD01000013">
    <property type="protein sequence ID" value="PJE30400.1"/>
    <property type="molecule type" value="Genomic_DNA"/>
</dbReference>
<reference evidence="4 7" key="2">
    <citation type="journal article" date="2018" name="Int. J. Syst. Evol. Microbiol.">
        <title>Pseudooceanicola lipolyticus sp. nov., a marine alphaproteobacterium, reclassification of Oceanicola flagellatus as Pseudooceanicola flagellatus comb. nov. and emended description of the genus Pseudooceanicola.</title>
        <authorList>
            <person name="Huang M.-M."/>
            <person name="Guo L.-L."/>
            <person name="Wu Y.-H."/>
            <person name="Lai Q.-L."/>
            <person name="Shao Z.-Z."/>
            <person name="Wang C.-S."/>
            <person name="Wu M."/>
            <person name="Xu X.-W."/>
        </authorList>
    </citation>
    <scope>NUCLEOTIDE SEQUENCE [LARGE SCALE GENOMIC DNA]</scope>
    <source>
        <strain evidence="4 7">Ar-45</strain>
    </source>
</reference>
<evidence type="ECO:0000256" key="2">
    <source>
        <dbReference type="SAM" id="Phobius"/>
    </source>
</evidence>
<accession>A0A285HXT3</accession>
<dbReference type="OrthoDB" id="9977080at2"/>
<gene>
    <name evidence="4" type="ORF">CVM39_06755</name>
    <name evidence="5" type="ORF">SAMN06297129_0731</name>
</gene>
<proteinExistence type="predicted"/>
<evidence type="ECO:0000313" key="5">
    <source>
        <dbReference type="EMBL" id="SNY40453.1"/>
    </source>
</evidence>
<feature type="signal peptide" evidence="3">
    <location>
        <begin position="1"/>
        <end position="32"/>
    </location>
</feature>
<reference evidence="5 6" key="1">
    <citation type="submission" date="2017-09" db="EMBL/GenBank/DDBJ databases">
        <authorList>
            <person name="Ehlers B."/>
            <person name="Leendertz F.H."/>
        </authorList>
    </citation>
    <scope>NUCLEOTIDE SEQUENCE [LARGE SCALE GENOMIC DNA]</scope>
    <source>
        <strain evidence="5 6">CGMCC 1.12662</strain>
    </source>
</reference>
<organism evidence="5 6">
    <name type="scientific">Pseudooceanicola antarcticus</name>
    <dbReference type="NCBI Taxonomy" id="1247613"/>
    <lineage>
        <taxon>Bacteria</taxon>
        <taxon>Pseudomonadati</taxon>
        <taxon>Pseudomonadota</taxon>
        <taxon>Alphaproteobacteria</taxon>
        <taxon>Rhodobacterales</taxon>
        <taxon>Paracoccaceae</taxon>
        <taxon>Pseudooceanicola</taxon>
    </lineage>
</organism>
<evidence type="ECO:0000313" key="6">
    <source>
        <dbReference type="Proteomes" id="UP000231655"/>
    </source>
</evidence>
<dbReference type="Proteomes" id="UP000231655">
    <property type="component" value="Unassembled WGS sequence"/>
</dbReference>
<keyword evidence="3" id="KW-0732">Signal</keyword>
<keyword evidence="2" id="KW-0472">Membrane</keyword>
<keyword evidence="7" id="KW-1185">Reference proteome</keyword>
<dbReference type="RefSeq" id="WP_097144489.1">
    <property type="nucleotide sequence ID" value="NZ_OBEA01000001.1"/>
</dbReference>
<evidence type="ECO:0000256" key="1">
    <source>
        <dbReference type="SAM" id="MobiDB-lite"/>
    </source>
</evidence>
<dbReference type="AlphaFoldDB" id="A0A285HXT3"/>
<keyword evidence="2" id="KW-1133">Transmembrane helix</keyword>
<protein>
    <submittedName>
        <fullName evidence="5">Uncharacterized protein</fullName>
    </submittedName>
</protein>